<reference evidence="1 2" key="1">
    <citation type="submission" date="2022-09" db="EMBL/GenBank/DDBJ databases">
        <title>complete genome sequences of Clostridium tetani str. KHSU-234311-028 isolated from soil.</title>
        <authorList>
            <person name="Sekizuka T."/>
            <person name="Shitada C."/>
            <person name="Takahashi M."/>
            <person name="Kuroda M."/>
        </authorList>
    </citation>
    <scope>NUCLEOTIDE SEQUENCE [LARGE SCALE GENOMIC DNA]</scope>
    <source>
        <strain evidence="1 2">KHSU-234311-028</strain>
        <plasmid evidence="1 2">pKHSU-234311-028-2</plasmid>
    </source>
</reference>
<geneLocation type="plasmid" evidence="1 2">
    <name>pKHSU-234311-028-2</name>
</geneLocation>
<evidence type="ECO:0000313" key="2">
    <source>
        <dbReference type="Proteomes" id="UP001321763"/>
    </source>
</evidence>
<sequence length="105" mass="12255">MKQERKSKPIPFTENEFDLLQWAENQGKPFATYVKDLIRQDMKKHSTYKKEDLKDLIKEILDEMNIKNNTNIRSNTIDNIDKKEPALGTKGKKAYKNILGDIGRS</sequence>
<gene>
    <name evidence="1" type="ORF">K234311028_p20650</name>
</gene>
<dbReference type="Proteomes" id="UP001321763">
    <property type="component" value="Plasmid pKHSU-234311-028-2"/>
</dbReference>
<dbReference type="AlphaFoldDB" id="A0ABC8EHD0"/>
<dbReference type="RefSeq" id="WP_317725103.1">
    <property type="nucleotide sequence ID" value="NZ_AP026820.1"/>
</dbReference>
<name>A0ABC8EHD0_CLOTA</name>
<organism evidence="1 2">
    <name type="scientific">Clostridium tetani</name>
    <dbReference type="NCBI Taxonomy" id="1513"/>
    <lineage>
        <taxon>Bacteria</taxon>
        <taxon>Bacillati</taxon>
        <taxon>Bacillota</taxon>
        <taxon>Clostridia</taxon>
        <taxon>Eubacteriales</taxon>
        <taxon>Clostridiaceae</taxon>
        <taxon>Clostridium</taxon>
    </lineage>
</organism>
<keyword evidence="1" id="KW-0614">Plasmid</keyword>
<proteinExistence type="predicted"/>
<protein>
    <submittedName>
        <fullName evidence="1">Uncharacterized protein</fullName>
    </submittedName>
</protein>
<accession>A0ABC8EHD0</accession>
<dbReference type="EMBL" id="AP026820">
    <property type="protein sequence ID" value="BDR82582.1"/>
    <property type="molecule type" value="Genomic_DNA"/>
</dbReference>
<evidence type="ECO:0000313" key="1">
    <source>
        <dbReference type="EMBL" id="BDR82582.1"/>
    </source>
</evidence>